<reference evidence="1 2" key="1">
    <citation type="submission" date="2019-06" db="EMBL/GenBank/DDBJ databases">
        <authorList>
            <person name="Li J."/>
        </authorList>
    </citation>
    <scope>NUCLEOTIDE SEQUENCE [LARGE SCALE GENOMIC DNA]</scope>
    <source>
        <strain evidence="1 2">LMG 28165</strain>
    </source>
</reference>
<protein>
    <submittedName>
        <fullName evidence="1">Spermidine synthase</fullName>
    </submittedName>
</protein>
<name>A0A5C4U676_9CORY</name>
<dbReference type="SUPFAM" id="SSF53335">
    <property type="entry name" value="S-adenosyl-L-methionine-dependent methyltransferases"/>
    <property type="match status" value="1"/>
</dbReference>
<dbReference type="NCBIfam" id="NF037959">
    <property type="entry name" value="MFS_SpdSyn"/>
    <property type="match status" value="1"/>
</dbReference>
<dbReference type="InterPro" id="IPR029063">
    <property type="entry name" value="SAM-dependent_MTases_sf"/>
</dbReference>
<evidence type="ECO:0000313" key="1">
    <source>
        <dbReference type="EMBL" id="TNL99758.1"/>
    </source>
</evidence>
<keyword evidence="2" id="KW-1185">Reference proteome</keyword>
<proteinExistence type="predicted"/>
<organism evidence="1 2">
    <name type="scientific">Corynebacterium tapiri</name>
    <dbReference type="NCBI Taxonomy" id="1448266"/>
    <lineage>
        <taxon>Bacteria</taxon>
        <taxon>Bacillati</taxon>
        <taxon>Actinomycetota</taxon>
        <taxon>Actinomycetes</taxon>
        <taxon>Mycobacteriales</taxon>
        <taxon>Corynebacteriaceae</taxon>
        <taxon>Corynebacterium</taxon>
    </lineage>
</organism>
<dbReference type="OrthoDB" id="8221452at2"/>
<gene>
    <name evidence="1" type="ORF">FHE74_01585</name>
</gene>
<accession>A0A5C4U676</accession>
<comment type="caution">
    <text evidence="1">The sequence shown here is derived from an EMBL/GenBank/DDBJ whole genome shotgun (WGS) entry which is preliminary data.</text>
</comment>
<dbReference type="Proteomes" id="UP000312032">
    <property type="component" value="Unassembled WGS sequence"/>
</dbReference>
<dbReference type="Gene3D" id="3.40.50.150">
    <property type="entry name" value="Vaccinia Virus protein VP39"/>
    <property type="match status" value="1"/>
</dbReference>
<dbReference type="EMBL" id="VDHJ01000002">
    <property type="protein sequence ID" value="TNL99758.1"/>
    <property type="molecule type" value="Genomic_DNA"/>
</dbReference>
<evidence type="ECO:0000313" key="2">
    <source>
        <dbReference type="Proteomes" id="UP000312032"/>
    </source>
</evidence>
<sequence length="282" mass="30471">MSSRPDLPHGPVEISTGTAEFLSDDYRPGSYILQVNGVPSSHFVPGDPSVLEFEYMRWIASAVVSLVDARFDPRSISMTHLGGAGCTLPKYFADRWPKSRHSVVEIDARLAELVRTHCEVPSSPTVKIRVGDAIEVARGFKPATRDVLIRDVFSGSVTPRPLTTVEFFTEVATSLRPHGFYVANCGSHSDLAEVRAELAGMQEAFAHCAAIADPAMLKGRRYGNVILIGSQDPIEFGPEVTRELLGGAVPAHVATPSWIRSMTTASARRFRADDPAGKPAAG</sequence>
<dbReference type="AlphaFoldDB" id="A0A5C4U676"/>
<dbReference type="RefSeq" id="WP_139464675.1">
    <property type="nucleotide sequence ID" value="NZ_VDHJ01000002.1"/>
</dbReference>